<keyword evidence="1" id="KW-0472">Membrane</keyword>
<dbReference type="OrthoDB" id="2989460at2"/>
<evidence type="ECO:0000256" key="1">
    <source>
        <dbReference type="SAM" id="Phobius"/>
    </source>
</evidence>
<evidence type="ECO:0000313" key="2">
    <source>
        <dbReference type="EMBL" id="SFF97650.1"/>
    </source>
</evidence>
<feature type="transmembrane region" description="Helical" evidence="1">
    <location>
        <begin position="124"/>
        <end position="145"/>
    </location>
</feature>
<name>A0A1I2N3G3_9BACL</name>
<dbReference type="EMBL" id="FOOY01000003">
    <property type="protein sequence ID" value="SFF97650.1"/>
    <property type="molecule type" value="Genomic_DNA"/>
</dbReference>
<keyword evidence="1" id="KW-0812">Transmembrane</keyword>
<dbReference type="RefSeq" id="WP_093669225.1">
    <property type="nucleotide sequence ID" value="NZ_FOOY01000003.1"/>
</dbReference>
<dbReference type="Proteomes" id="UP000198752">
    <property type="component" value="Unassembled WGS sequence"/>
</dbReference>
<dbReference type="STRING" id="269670.SAMN02982927_00230"/>
<evidence type="ECO:0000313" key="3">
    <source>
        <dbReference type="Proteomes" id="UP000198752"/>
    </source>
</evidence>
<proteinExistence type="predicted"/>
<sequence>MILATTLCLSWIVINLFIMIPKQLSREENLFLFLSSSITIMLSLLIPAKRMYFGDPGFNYSIEGTVAFLINRNIIFPLLTLISINLVHYKSFWKRLLIFLVSLCTFLLFCRLDEKHTIVSTISSVKLSIYFICYFAFMFALSKAFRNLGEKQQLPDK</sequence>
<gene>
    <name evidence="2" type="ORF">SAMN02982927_00230</name>
</gene>
<accession>A0A1I2N3G3</accession>
<feature type="transmembrane region" description="Helical" evidence="1">
    <location>
        <begin position="92"/>
        <end position="112"/>
    </location>
</feature>
<protein>
    <submittedName>
        <fullName evidence="2">Uncharacterized protein</fullName>
    </submittedName>
</protein>
<keyword evidence="3" id="KW-1185">Reference proteome</keyword>
<organism evidence="2 3">
    <name type="scientific">Sporolactobacillus nakayamae</name>
    <dbReference type="NCBI Taxonomy" id="269670"/>
    <lineage>
        <taxon>Bacteria</taxon>
        <taxon>Bacillati</taxon>
        <taxon>Bacillota</taxon>
        <taxon>Bacilli</taxon>
        <taxon>Bacillales</taxon>
        <taxon>Sporolactobacillaceae</taxon>
        <taxon>Sporolactobacillus</taxon>
    </lineage>
</organism>
<reference evidence="3" key="1">
    <citation type="submission" date="2016-10" db="EMBL/GenBank/DDBJ databases">
        <authorList>
            <person name="Varghese N."/>
            <person name="Submissions S."/>
        </authorList>
    </citation>
    <scope>NUCLEOTIDE SEQUENCE [LARGE SCALE GENOMIC DNA]</scope>
    <source>
        <strain evidence="3">ATCC 700379</strain>
    </source>
</reference>
<keyword evidence="1" id="KW-1133">Transmembrane helix</keyword>
<dbReference type="AlphaFoldDB" id="A0A1I2N3G3"/>
<feature type="transmembrane region" description="Helical" evidence="1">
    <location>
        <begin position="66"/>
        <end position="86"/>
    </location>
</feature>
<feature type="transmembrane region" description="Helical" evidence="1">
    <location>
        <begin position="29"/>
        <end position="46"/>
    </location>
</feature>